<keyword evidence="1 3" id="KW-0808">Transferase</keyword>
<dbReference type="InterPro" id="IPR013216">
    <property type="entry name" value="Methyltransf_11"/>
</dbReference>
<evidence type="ECO:0000313" key="3">
    <source>
        <dbReference type="EMBL" id="KIC93403.1"/>
    </source>
</evidence>
<dbReference type="PANTHER" id="PTHR43861">
    <property type="entry name" value="TRANS-ACONITATE 2-METHYLTRANSFERASE-RELATED"/>
    <property type="match status" value="1"/>
</dbReference>
<dbReference type="CDD" id="cd02440">
    <property type="entry name" value="AdoMet_MTases"/>
    <property type="match status" value="1"/>
</dbReference>
<dbReference type="Pfam" id="PF08241">
    <property type="entry name" value="Methyltransf_11"/>
    <property type="match status" value="1"/>
</dbReference>
<dbReference type="EMBL" id="JSVC01000019">
    <property type="protein sequence ID" value="KIC93403.1"/>
    <property type="molecule type" value="Genomic_DNA"/>
</dbReference>
<dbReference type="GO" id="GO:0008757">
    <property type="term" value="F:S-adenosylmethionine-dependent methyltransferase activity"/>
    <property type="evidence" value="ECO:0007669"/>
    <property type="project" value="InterPro"/>
</dbReference>
<protein>
    <submittedName>
        <fullName evidence="3">Methyltransferase type 11</fullName>
    </submittedName>
</protein>
<gene>
    <name evidence="3" type="ORF">OI18_16625</name>
</gene>
<proteinExistence type="predicted"/>
<evidence type="ECO:0000313" key="4">
    <source>
        <dbReference type="Proteomes" id="UP000031408"/>
    </source>
</evidence>
<name>A0A0C1LD13_9BACT</name>
<sequence length="209" mass="23996">MSIRRAYNKWAEQYDSNINKTRDLEGQALRFVLKDLPFDDCLEIGCGTGKNTLWLLEKARHITAVDQSEEMMARAREKTGTGRVDYVLADILQPWSFRSRLYDLVSFSLVLEHINDLGHVFSEAAASLKPGGYMYIGELHPFKQYGGTKARFESEEGTQVLECYNHHISEFVQSARRNGMDLIDLNEFFDGNDQTLVPRILTLLVRKKI</sequence>
<dbReference type="SUPFAM" id="SSF53335">
    <property type="entry name" value="S-adenosyl-L-methionine-dependent methyltransferases"/>
    <property type="match status" value="1"/>
</dbReference>
<evidence type="ECO:0000259" key="2">
    <source>
        <dbReference type="Pfam" id="PF08241"/>
    </source>
</evidence>
<evidence type="ECO:0000256" key="1">
    <source>
        <dbReference type="ARBA" id="ARBA00022679"/>
    </source>
</evidence>
<dbReference type="OrthoDB" id="597202at2"/>
<keyword evidence="3" id="KW-0489">Methyltransferase</keyword>
<dbReference type="STRING" id="1349421.OI18_16625"/>
<dbReference type="GO" id="GO:0032259">
    <property type="term" value="P:methylation"/>
    <property type="evidence" value="ECO:0007669"/>
    <property type="project" value="UniProtKB-KW"/>
</dbReference>
<dbReference type="Proteomes" id="UP000031408">
    <property type="component" value="Unassembled WGS sequence"/>
</dbReference>
<comment type="caution">
    <text evidence="3">The sequence shown here is derived from an EMBL/GenBank/DDBJ whole genome shotgun (WGS) entry which is preliminary data.</text>
</comment>
<feature type="domain" description="Methyltransferase type 11" evidence="2">
    <location>
        <begin position="42"/>
        <end position="136"/>
    </location>
</feature>
<dbReference type="InterPro" id="IPR029063">
    <property type="entry name" value="SAM-dependent_MTases_sf"/>
</dbReference>
<dbReference type="PANTHER" id="PTHR43861:SF3">
    <property type="entry name" value="PUTATIVE (AFU_ORTHOLOGUE AFUA_2G14390)-RELATED"/>
    <property type="match status" value="1"/>
</dbReference>
<dbReference type="Gene3D" id="3.40.50.150">
    <property type="entry name" value="Vaccinia Virus protein VP39"/>
    <property type="match status" value="1"/>
</dbReference>
<organism evidence="3 4">
    <name type="scientific">Flavihumibacter solisilvae</name>
    <dbReference type="NCBI Taxonomy" id="1349421"/>
    <lineage>
        <taxon>Bacteria</taxon>
        <taxon>Pseudomonadati</taxon>
        <taxon>Bacteroidota</taxon>
        <taxon>Chitinophagia</taxon>
        <taxon>Chitinophagales</taxon>
        <taxon>Chitinophagaceae</taxon>
        <taxon>Flavihumibacter</taxon>
    </lineage>
</organism>
<reference evidence="3 4" key="1">
    <citation type="submission" date="2014-11" db="EMBL/GenBank/DDBJ databases">
        <title>Genome sequence of Flavihumibacter solisilvae 3-3.</title>
        <authorList>
            <person name="Zhou G."/>
            <person name="Li M."/>
            <person name="Wang G."/>
        </authorList>
    </citation>
    <scope>NUCLEOTIDE SEQUENCE [LARGE SCALE GENOMIC DNA]</scope>
    <source>
        <strain evidence="3 4">3-3</strain>
    </source>
</reference>
<accession>A0A0C1LD13</accession>
<keyword evidence="4" id="KW-1185">Reference proteome</keyword>
<dbReference type="RefSeq" id="WP_039141850.1">
    <property type="nucleotide sequence ID" value="NZ_JSVC01000019.1"/>
</dbReference>
<dbReference type="AlphaFoldDB" id="A0A0C1LD13"/>